<evidence type="ECO:0000256" key="1">
    <source>
        <dbReference type="SAM" id="MobiDB-lite"/>
    </source>
</evidence>
<dbReference type="AlphaFoldDB" id="A0A8H6NQ24"/>
<protein>
    <submittedName>
        <fullName evidence="2">Uncharacterized protein</fullName>
    </submittedName>
</protein>
<dbReference type="EMBL" id="WIGO01000007">
    <property type="protein sequence ID" value="KAF6840477.1"/>
    <property type="molecule type" value="Genomic_DNA"/>
</dbReference>
<feature type="region of interest" description="Disordered" evidence="1">
    <location>
        <begin position="55"/>
        <end position="88"/>
    </location>
</feature>
<comment type="caution">
    <text evidence="2">The sequence shown here is derived from an EMBL/GenBank/DDBJ whole genome shotgun (WGS) entry which is preliminary data.</text>
</comment>
<gene>
    <name evidence="2" type="ORF">CPLU01_01163</name>
</gene>
<proteinExistence type="predicted"/>
<reference evidence="2" key="1">
    <citation type="journal article" date="2020" name="Phytopathology">
        <title>Genome Sequence Resources of Colletotrichum truncatum, C. plurivorum, C. musicola, and C. sojae: Four Species Pathogenic to Soybean (Glycine max).</title>
        <authorList>
            <person name="Rogerio F."/>
            <person name="Boufleur T.R."/>
            <person name="Ciampi-Guillardi M."/>
            <person name="Sukno S.A."/>
            <person name="Thon M.R."/>
            <person name="Massola Junior N.S."/>
            <person name="Baroncelli R."/>
        </authorList>
    </citation>
    <scope>NUCLEOTIDE SEQUENCE</scope>
    <source>
        <strain evidence="2">LFN00145</strain>
    </source>
</reference>
<dbReference type="Proteomes" id="UP000654918">
    <property type="component" value="Unassembled WGS sequence"/>
</dbReference>
<organism evidence="2 3">
    <name type="scientific">Colletotrichum plurivorum</name>
    <dbReference type="NCBI Taxonomy" id="2175906"/>
    <lineage>
        <taxon>Eukaryota</taxon>
        <taxon>Fungi</taxon>
        <taxon>Dikarya</taxon>
        <taxon>Ascomycota</taxon>
        <taxon>Pezizomycotina</taxon>
        <taxon>Sordariomycetes</taxon>
        <taxon>Hypocreomycetidae</taxon>
        <taxon>Glomerellales</taxon>
        <taxon>Glomerellaceae</taxon>
        <taxon>Colletotrichum</taxon>
        <taxon>Colletotrichum orchidearum species complex</taxon>
    </lineage>
</organism>
<evidence type="ECO:0000313" key="3">
    <source>
        <dbReference type="Proteomes" id="UP000654918"/>
    </source>
</evidence>
<evidence type="ECO:0000313" key="2">
    <source>
        <dbReference type="EMBL" id="KAF6840477.1"/>
    </source>
</evidence>
<accession>A0A8H6NQ24</accession>
<sequence length="165" mass="17614">MRAKQRLHVLDVPTGITISTTYRTARPSQMNNRLCPMVTHSRCLSLSLARGGEDDTAVFEDGAPRDKTRDRVSPGPETSGNGNRVNLGLAGEEPQEMAHYIEDTAEWESRAGSDLVASSGGGPGVAPLGRNAFSGPYTMPLGTPLRLTGSVESRPAQGPVFHRVT</sequence>
<feature type="compositionally biased region" description="Basic and acidic residues" evidence="1">
    <location>
        <begin position="62"/>
        <end position="72"/>
    </location>
</feature>
<name>A0A8H6NQ24_9PEZI</name>
<keyword evidence="3" id="KW-1185">Reference proteome</keyword>